<feature type="transmembrane region" description="Helical" evidence="1">
    <location>
        <begin position="37"/>
        <end position="60"/>
    </location>
</feature>
<keyword evidence="1" id="KW-1133">Transmembrane helix</keyword>
<name>A0A645J786_9ZZZZ</name>
<evidence type="ECO:0008006" key="3">
    <source>
        <dbReference type="Google" id="ProtNLM"/>
    </source>
</evidence>
<sequence>MVLTVLAGLLGIVLGVGLLRATGIVLSQGDQFFKDPQVSFGMAVGSLIILIVIGAMAGYIPAQRAMMIKPVEAISEE</sequence>
<dbReference type="EMBL" id="VSSQ01132455">
    <property type="protein sequence ID" value="MPN58992.1"/>
    <property type="molecule type" value="Genomic_DNA"/>
</dbReference>
<keyword evidence="1" id="KW-0472">Membrane</keyword>
<accession>A0A645J786</accession>
<comment type="caution">
    <text evidence="2">The sequence shown here is derived from an EMBL/GenBank/DDBJ whole genome shotgun (WGS) entry which is preliminary data.</text>
</comment>
<evidence type="ECO:0000256" key="1">
    <source>
        <dbReference type="SAM" id="Phobius"/>
    </source>
</evidence>
<gene>
    <name evidence="2" type="ORF">SDC9_206709</name>
</gene>
<protein>
    <recommendedName>
        <fullName evidence="3">ABC3 transporter permease protein domain-containing protein</fullName>
    </recommendedName>
</protein>
<proteinExistence type="predicted"/>
<dbReference type="AlphaFoldDB" id="A0A645J786"/>
<organism evidence="2">
    <name type="scientific">bioreactor metagenome</name>
    <dbReference type="NCBI Taxonomy" id="1076179"/>
    <lineage>
        <taxon>unclassified sequences</taxon>
        <taxon>metagenomes</taxon>
        <taxon>ecological metagenomes</taxon>
    </lineage>
</organism>
<keyword evidence="1" id="KW-0812">Transmembrane</keyword>
<evidence type="ECO:0000313" key="2">
    <source>
        <dbReference type="EMBL" id="MPN58992.1"/>
    </source>
</evidence>
<reference evidence="2" key="1">
    <citation type="submission" date="2019-08" db="EMBL/GenBank/DDBJ databases">
        <authorList>
            <person name="Kucharzyk K."/>
            <person name="Murdoch R.W."/>
            <person name="Higgins S."/>
            <person name="Loffler F."/>
        </authorList>
    </citation>
    <scope>NUCLEOTIDE SEQUENCE</scope>
</reference>